<evidence type="ECO:0000313" key="12">
    <source>
        <dbReference type="EMBL" id="SPD11875.1"/>
    </source>
</evidence>
<protein>
    <recommendedName>
        <fullName evidence="13">NB-ARC domain-containing protein</fullName>
    </recommendedName>
</protein>
<dbReference type="Gene3D" id="1.20.5.4130">
    <property type="match status" value="1"/>
</dbReference>
<dbReference type="EMBL" id="OIVN01003529">
    <property type="protein sequence ID" value="SPD11875.1"/>
    <property type="molecule type" value="Genomic_DNA"/>
</dbReference>
<dbReference type="GO" id="GO:0006952">
    <property type="term" value="P:defense response"/>
    <property type="evidence" value="ECO:0007669"/>
    <property type="project" value="UniProtKB-KW"/>
</dbReference>
<organism evidence="12">
    <name type="scientific">Fagus sylvatica</name>
    <name type="common">Beechnut</name>
    <dbReference type="NCBI Taxonomy" id="28930"/>
    <lineage>
        <taxon>Eukaryota</taxon>
        <taxon>Viridiplantae</taxon>
        <taxon>Streptophyta</taxon>
        <taxon>Embryophyta</taxon>
        <taxon>Tracheophyta</taxon>
        <taxon>Spermatophyta</taxon>
        <taxon>Magnoliopsida</taxon>
        <taxon>eudicotyledons</taxon>
        <taxon>Gunneridae</taxon>
        <taxon>Pentapetalae</taxon>
        <taxon>rosids</taxon>
        <taxon>fabids</taxon>
        <taxon>Fagales</taxon>
        <taxon>Fagaceae</taxon>
        <taxon>Fagus</taxon>
    </lineage>
</organism>
<dbReference type="InterPro" id="IPR027417">
    <property type="entry name" value="P-loop_NTPase"/>
</dbReference>
<feature type="coiled-coil region" evidence="6">
    <location>
        <begin position="34"/>
        <end position="71"/>
    </location>
</feature>
<feature type="domain" description="Disease resistance N-terminal" evidence="8">
    <location>
        <begin position="10"/>
        <end position="60"/>
    </location>
</feature>
<evidence type="ECO:0000256" key="6">
    <source>
        <dbReference type="SAM" id="Coils"/>
    </source>
</evidence>
<dbReference type="Gene3D" id="3.80.10.10">
    <property type="entry name" value="Ribonuclease Inhibitor"/>
    <property type="match status" value="2"/>
</dbReference>
<dbReference type="InterPro" id="IPR041118">
    <property type="entry name" value="Rx_N"/>
</dbReference>
<dbReference type="SUPFAM" id="SSF52540">
    <property type="entry name" value="P-loop containing nucleoside triphosphate hydrolases"/>
    <property type="match status" value="1"/>
</dbReference>
<evidence type="ECO:0000259" key="9">
    <source>
        <dbReference type="Pfam" id="PF23559"/>
    </source>
</evidence>
<dbReference type="SUPFAM" id="SSF52058">
    <property type="entry name" value="L domain-like"/>
    <property type="match status" value="1"/>
</dbReference>
<dbReference type="InterPro" id="IPR001611">
    <property type="entry name" value="Leu-rich_rpt"/>
</dbReference>
<dbReference type="InterPro" id="IPR042197">
    <property type="entry name" value="Apaf_helical"/>
</dbReference>
<keyword evidence="6" id="KW-0175">Coiled coil</keyword>
<keyword evidence="5" id="KW-0067">ATP-binding</keyword>
<evidence type="ECO:0000259" key="11">
    <source>
        <dbReference type="Pfam" id="PF25019"/>
    </source>
</evidence>
<feature type="domain" description="Disease resistance protein winged helix" evidence="9">
    <location>
        <begin position="409"/>
        <end position="480"/>
    </location>
</feature>
<dbReference type="InterPro" id="IPR055414">
    <property type="entry name" value="LRR_R13L4/SHOC2-like"/>
</dbReference>
<dbReference type="InterPro" id="IPR002182">
    <property type="entry name" value="NB-ARC"/>
</dbReference>
<feature type="domain" description="R13L1/DRL21-like LRR repeat region" evidence="11">
    <location>
        <begin position="718"/>
        <end position="761"/>
    </location>
</feature>
<keyword evidence="3" id="KW-0547">Nucleotide-binding</keyword>
<keyword evidence="2" id="KW-0677">Repeat</keyword>
<evidence type="ECO:0000259" key="8">
    <source>
        <dbReference type="Pfam" id="PF18052"/>
    </source>
</evidence>
<dbReference type="PANTHER" id="PTHR36766">
    <property type="entry name" value="PLANT BROAD-SPECTRUM MILDEW RESISTANCE PROTEIN RPW8"/>
    <property type="match status" value="1"/>
</dbReference>
<feature type="domain" description="NB-ARC" evidence="7">
    <location>
        <begin position="148"/>
        <end position="323"/>
    </location>
</feature>
<dbReference type="PANTHER" id="PTHR36766:SF61">
    <property type="entry name" value="NB-ARC DOMAIN DISEASE RESISTANCE PROTEIN"/>
    <property type="match status" value="1"/>
</dbReference>
<evidence type="ECO:0000256" key="2">
    <source>
        <dbReference type="ARBA" id="ARBA00022737"/>
    </source>
</evidence>
<dbReference type="Pfam" id="PF18052">
    <property type="entry name" value="Rx_N"/>
    <property type="match status" value="1"/>
</dbReference>
<reference evidence="12" key="1">
    <citation type="submission" date="2018-02" db="EMBL/GenBank/DDBJ databases">
        <authorList>
            <person name="Cohen D.B."/>
            <person name="Kent A.D."/>
        </authorList>
    </citation>
    <scope>NUCLEOTIDE SEQUENCE</scope>
</reference>
<keyword evidence="1" id="KW-0433">Leucine-rich repeat</keyword>
<gene>
    <name evidence="12" type="ORF">FSB_LOCUS39757</name>
</gene>
<dbReference type="Pfam" id="PF25019">
    <property type="entry name" value="LRR_R13L1-DRL21"/>
    <property type="match status" value="1"/>
</dbReference>
<sequence length="790" mass="90932">MTELAFSVAETVIEKLGSLAKQEISLAWNFASDLKKLQLIMSNVKAVLLNAEEKQAEMEGLNLRKQVMKKHGSTGRKVRSFFSSSNMFAFRFEMGHRIKEIRERLEEIAKVRAQFHLEERLDDKLIVHREREMTHSFVRDSDVIGRADDKQKIIDLLMHPGDDGNVSVISIVGIGGLGKTTLAQWVYNDERVANKFDSRIWVCVSENFNVLKLAKEIRKSALKSTGGGISETENMSMDEVQAGLRIILKEKRFFIVLDDVWNEDRNKWIGLKNLLTEGAKGSKIVVTTRSHKVASVMAPGPIHNIEGLPEDHCLSLLLKWAFSEGEEKQYPKLVEIGKQIVKKCKGVPLAVRTLGSLLYSKIDEHDWISIRDNEIWKLEQKHDDILPALTLSYNQLPSYLKQCFAYCSLYPKDYEYNSLGLIQSWMENGLLLQNSDGSSQELEDIGLQYVKELLSRSFFQEVDYNGYRFVFKMHYLLHDLSLYVAQNDYCLIENTNKTNNFEKARHVSIVDNNLGADEAIMFLHKLSNNVRTIIFSREGSKQVDINESLVERCVSRFKHLRMLDFGFSRLEALPSSISNLKHLRYLNLGWNNQIKKLPNSICDLQNLETLILRGCEELEELPRDIRIQRLTALRKLDFRYCERLMSLPRGMKHLTALKSLEIWNCKKLNLMEGEDYPTSLRSFTIYKLPKLVALPQWLIQSANTLQFLRIFSCDNLAAFPEWLPNLSSLQKLEIRRCPKLSSLPEGMGHLTSLRDLKIKCCPELSKNCEREVGMDWHKIAHVPLVDIDSD</sequence>
<evidence type="ECO:0000256" key="4">
    <source>
        <dbReference type="ARBA" id="ARBA00022821"/>
    </source>
</evidence>
<dbReference type="PROSITE" id="PS51450">
    <property type="entry name" value="LRR"/>
    <property type="match status" value="1"/>
</dbReference>
<evidence type="ECO:0000256" key="1">
    <source>
        <dbReference type="ARBA" id="ARBA00022614"/>
    </source>
</evidence>
<dbReference type="InterPro" id="IPR056789">
    <property type="entry name" value="LRR_R13L1-DRL21"/>
</dbReference>
<evidence type="ECO:0000259" key="10">
    <source>
        <dbReference type="Pfam" id="PF23598"/>
    </source>
</evidence>
<dbReference type="Pfam" id="PF00931">
    <property type="entry name" value="NB-ARC"/>
    <property type="match status" value="1"/>
</dbReference>
<dbReference type="InterPro" id="IPR032675">
    <property type="entry name" value="LRR_dom_sf"/>
</dbReference>
<dbReference type="Pfam" id="PF23598">
    <property type="entry name" value="LRR_14"/>
    <property type="match status" value="1"/>
</dbReference>
<dbReference type="Pfam" id="PF23559">
    <property type="entry name" value="WHD_DRP"/>
    <property type="match status" value="1"/>
</dbReference>
<dbReference type="GO" id="GO:0005524">
    <property type="term" value="F:ATP binding"/>
    <property type="evidence" value="ECO:0007669"/>
    <property type="project" value="UniProtKB-KW"/>
</dbReference>
<dbReference type="AlphaFoldDB" id="A0A2N9HIU8"/>
<dbReference type="PRINTS" id="PR00364">
    <property type="entry name" value="DISEASERSIST"/>
</dbReference>
<accession>A0A2N9HIU8</accession>
<feature type="domain" description="Disease resistance R13L4/SHOC-2-like LRR" evidence="10">
    <location>
        <begin position="554"/>
        <end position="671"/>
    </location>
</feature>
<name>A0A2N9HIU8_FAGSY</name>
<evidence type="ECO:0000256" key="3">
    <source>
        <dbReference type="ARBA" id="ARBA00022741"/>
    </source>
</evidence>
<proteinExistence type="predicted"/>
<dbReference type="InterPro" id="IPR058922">
    <property type="entry name" value="WHD_DRP"/>
</dbReference>
<keyword evidence="4" id="KW-0611">Plant defense</keyword>
<dbReference type="Gene3D" id="3.40.50.300">
    <property type="entry name" value="P-loop containing nucleotide triphosphate hydrolases"/>
    <property type="match status" value="1"/>
</dbReference>
<evidence type="ECO:0000256" key="5">
    <source>
        <dbReference type="ARBA" id="ARBA00022840"/>
    </source>
</evidence>
<dbReference type="FunFam" id="3.40.50.300:FF:001091">
    <property type="entry name" value="Probable disease resistance protein At1g61300"/>
    <property type="match status" value="1"/>
</dbReference>
<dbReference type="FunFam" id="1.10.10.10:FF:000322">
    <property type="entry name" value="Probable disease resistance protein At1g63360"/>
    <property type="match status" value="1"/>
</dbReference>
<dbReference type="GO" id="GO:0043531">
    <property type="term" value="F:ADP binding"/>
    <property type="evidence" value="ECO:0007669"/>
    <property type="project" value="InterPro"/>
</dbReference>
<dbReference type="GO" id="GO:0051707">
    <property type="term" value="P:response to other organism"/>
    <property type="evidence" value="ECO:0007669"/>
    <property type="project" value="UniProtKB-ARBA"/>
</dbReference>
<evidence type="ECO:0000259" key="7">
    <source>
        <dbReference type="Pfam" id="PF00931"/>
    </source>
</evidence>
<dbReference type="Gene3D" id="1.10.8.430">
    <property type="entry name" value="Helical domain of apoptotic protease-activating factors"/>
    <property type="match status" value="1"/>
</dbReference>
<evidence type="ECO:0008006" key="13">
    <source>
        <dbReference type="Google" id="ProtNLM"/>
    </source>
</evidence>